<protein>
    <recommendedName>
        <fullName evidence="4">YgjV family protein</fullName>
    </recommendedName>
</protein>
<keyword evidence="3" id="KW-1185">Reference proteome</keyword>
<reference evidence="3" key="1">
    <citation type="submission" date="2016-02" db="EMBL/GenBank/DDBJ databases">
        <authorList>
            <person name="Schultz-Johansen M."/>
            <person name="Glaring M.A."/>
            <person name="Bech P.K."/>
            <person name="Stougaard P."/>
        </authorList>
    </citation>
    <scope>NUCLEOTIDE SEQUENCE [LARGE SCALE GENOMIC DNA]</scope>
    <source>
        <strain evidence="3">S66</strain>
    </source>
</reference>
<proteinExistence type="predicted"/>
<keyword evidence="1" id="KW-0472">Membrane</keyword>
<dbReference type="EMBL" id="LSNE01000005">
    <property type="protein sequence ID" value="KXI29063.1"/>
    <property type="molecule type" value="Genomic_DNA"/>
</dbReference>
<feature type="transmembrane region" description="Helical" evidence="1">
    <location>
        <begin position="49"/>
        <end position="73"/>
    </location>
</feature>
<feature type="transmembrane region" description="Helical" evidence="1">
    <location>
        <begin position="20"/>
        <end position="37"/>
    </location>
</feature>
<dbReference type="RefSeq" id="WP_068376067.1">
    <property type="nucleotide sequence ID" value="NZ_LSNE01000005.1"/>
</dbReference>
<dbReference type="Proteomes" id="UP000070299">
    <property type="component" value="Unassembled WGS sequence"/>
</dbReference>
<evidence type="ECO:0000256" key="1">
    <source>
        <dbReference type="SAM" id="Phobius"/>
    </source>
</evidence>
<dbReference type="OrthoDB" id="7858522at2"/>
<evidence type="ECO:0000313" key="2">
    <source>
        <dbReference type="EMBL" id="KXI29063.1"/>
    </source>
</evidence>
<dbReference type="InterPro" id="IPR026267">
    <property type="entry name" value="YgjV"/>
</dbReference>
<dbReference type="Pfam" id="PF10688">
    <property type="entry name" value="Imp-YgjV"/>
    <property type="match status" value="1"/>
</dbReference>
<evidence type="ECO:0000313" key="3">
    <source>
        <dbReference type="Proteomes" id="UP000070299"/>
    </source>
</evidence>
<dbReference type="AlphaFoldDB" id="A0A136A1J0"/>
<gene>
    <name evidence="2" type="ORF">AX660_12935</name>
</gene>
<evidence type="ECO:0008006" key="4">
    <source>
        <dbReference type="Google" id="ProtNLM"/>
    </source>
</evidence>
<comment type="caution">
    <text evidence="2">The sequence shown here is derived from an EMBL/GenBank/DDBJ whole genome shotgun (WGS) entry which is preliminary data.</text>
</comment>
<dbReference type="InterPro" id="IPR019629">
    <property type="entry name" value="Uncharacterised_HI1736/YgjV"/>
</dbReference>
<feature type="transmembrane region" description="Helical" evidence="1">
    <location>
        <begin position="145"/>
        <end position="165"/>
    </location>
</feature>
<feature type="transmembrane region" description="Helical" evidence="1">
    <location>
        <begin position="85"/>
        <end position="101"/>
    </location>
</feature>
<organism evidence="2 3">
    <name type="scientific">Paraglaciecola hydrolytica</name>
    <dbReference type="NCBI Taxonomy" id="1799789"/>
    <lineage>
        <taxon>Bacteria</taxon>
        <taxon>Pseudomonadati</taxon>
        <taxon>Pseudomonadota</taxon>
        <taxon>Gammaproteobacteria</taxon>
        <taxon>Alteromonadales</taxon>
        <taxon>Alteromonadaceae</taxon>
        <taxon>Paraglaciecola</taxon>
    </lineage>
</organism>
<keyword evidence="1" id="KW-0812">Transmembrane</keyword>
<keyword evidence="1" id="KW-1133">Transmembrane helix</keyword>
<dbReference type="STRING" id="1799789.AX660_12935"/>
<name>A0A136A1J0_9ALTE</name>
<accession>A0A136A1J0</accession>
<sequence>MSIVLPFLTSLNDLFWENPWAQLIGLLALIVGVSAFLQKHDDHLRRNLTIFTLLMGIQFMMLGLWAGALTAWLGTLRNYISMRTKNIWVMAGFLLILWLVALPNATEIVDYFPIVGTSLGTWAMFREKGLRMRSLMFLGSACWLSHNFLVGSIGGTIIEAVFLVVNGRTMFKLFAEQTKTSKNN</sequence>
<dbReference type="PIRSF" id="PIRSF011443">
    <property type="entry name" value="YgjV"/>
    <property type="match status" value="1"/>
</dbReference>